<organism evidence="2 3">
    <name type="scientific">Paraburkholderia ultramafica</name>
    <dbReference type="NCBI Taxonomy" id="1544867"/>
    <lineage>
        <taxon>Bacteria</taxon>
        <taxon>Pseudomonadati</taxon>
        <taxon>Pseudomonadota</taxon>
        <taxon>Betaproteobacteria</taxon>
        <taxon>Burkholderiales</taxon>
        <taxon>Burkholderiaceae</taxon>
        <taxon>Paraburkholderia</taxon>
    </lineage>
</organism>
<evidence type="ECO:0000313" key="3">
    <source>
        <dbReference type="Proteomes" id="UP000494365"/>
    </source>
</evidence>
<feature type="compositionally biased region" description="Low complexity" evidence="1">
    <location>
        <begin position="1"/>
        <end position="12"/>
    </location>
</feature>
<dbReference type="RefSeq" id="WP_175154098.1">
    <property type="nucleotide sequence ID" value="NZ_CADIKK010000156.1"/>
</dbReference>
<feature type="region of interest" description="Disordered" evidence="1">
    <location>
        <begin position="1"/>
        <end position="26"/>
    </location>
</feature>
<evidence type="ECO:0000313" key="2">
    <source>
        <dbReference type="EMBL" id="CAB3810729.1"/>
    </source>
</evidence>
<protein>
    <submittedName>
        <fullName evidence="2">Uncharacterized protein</fullName>
    </submittedName>
</protein>
<evidence type="ECO:0000256" key="1">
    <source>
        <dbReference type="SAM" id="MobiDB-lite"/>
    </source>
</evidence>
<dbReference type="AlphaFoldDB" id="A0A6S7BSA1"/>
<gene>
    <name evidence="2" type="ORF">LMG28614_07324</name>
</gene>
<reference evidence="2 3" key="1">
    <citation type="submission" date="2020-04" db="EMBL/GenBank/DDBJ databases">
        <authorList>
            <person name="De Canck E."/>
        </authorList>
    </citation>
    <scope>NUCLEOTIDE SEQUENCE [LARGE SCALE GENOMIC DNA]</scope>
    <source>
        <strain evidence="2 3">LMG 28614</strain>
    </source>
</reference>
<name>A0A6S7BSA1_9BURK</name>
<sequence>MAQTSAERQAAFRARRATAGNDGNGERRLDMWVTTEADLALARLARRYSVTKREMLERLVVRADAAIVRRLDPDSAEWDAYFQVPR</sequence>
<proteinExistence type="predicted"/>
<dbReference type="Proteomes" id="UP000494365">
    <property type="component" value="Unassembled WGS sequence"/>
</dbReference>
<keyword evidence="3" id="KW-1185">Reference proteome</keyword>
<dbReference type="EMBL" id="CADIKK010000156">
    <property type="protein sequence ID" value="CAB3810729.1"/>
    <property type="molecule type" value="Genomic_DNA"/>
</dbReference>
<accession>A0A6S7BSA1</accession>